<dbReference type="AlphaFoldDB" id="A0A7W0CDK0"/>
<evidence type="ECO:0000256" key="1">
    <source>
        <dbReference type="SAM" id="Phobius"/>
    </source>
</evidence>
<name>A0A7W0CDK0_9ACTN</name>
<reference evidence="2 3" key="1">
    <citation type="submission" date="2020-07" db="EMBL/GenBank/DDBJ databases">
        <title>Genomic Encyclopedia of Type Strains, Phase IV (KMG-IV): sequencing the most valuable type-strain genomes for metagenomic binning, comparative biology and taxonomic classification.</title>
        <authorList>
            <person name="Goeker M."/>
        </authorList>
    </citation>
    <scope>NUCLEOTIDE SEQUENCE [LARGE SCALE GENOMIC DNA]</scope>
    <source>
        <strain evidence="2 3">DSM 45533</strain>
    </source>
</reference>
<comment type="caution">
    <text evidence="2">The sequence shown here is derived from an EMBL/GenBank/DDBJ whole genome shotgun (WGS) entry which is preliminary data.</text>
</comment>
<feature type="transmembrane region" description="Helical" evidence="1">
    <location>
        <begin position="727"/>
        <end position="748"/>
    </location>
</feature>
<keyword evidence="1" id="KW-0812">Transmembrane</keyword>
<dbReference type="RefSeq" id="WP_181607841.1">
    <property type="nucleotide sequence ID" value="NZ_BAABAM010000001.1"/>
</dbReference>
<dbReference type="Proteomes" id="UP000530928">
    <property type="component" value="Unassembled WGS sequence"/>
</dbReference>
<protein>
    <submittedName>
        <fullName evidence="2">Putative ABC transport system permease protein</fullName>
    </submittedName>
</protein>
<feature type="transmembrane region" description="Helical" evidence="1">
    <location>
        <begin position="353"/>
        <end position="378"/>
    </location>
</feature>
<evidence type="ECO:0000313" key="3">
    <source>
        <dbReference type="Proteomes" id="UP000530928"/>
    </source>
</evidence>
<keyword evidence="3" id="KW-1185">Reference proteome</keyword>
<feature type="transmembrane region" description="Helical" evidence="1">
    <location>
        <begin position="460"/>
        <end position="486"/>
    </location>
</feature>
<keyword evidence="1" id="KW-0472">Membrane</keyword>
<feature type="transmembrane region" description="Helical" evidence="1">
    <location>
        <begin position="308"/>
        <end position="332"/>
    </location>
</feature>
<proteinExistence type="predicted"/>
<accession>A0A7W0CDK0</accession>
<evidence type="ECO:0000313" key="2">
    <source>
        <dbReference type="EMBL" id="MBA2889049.1"/>
    </source>
</evidence>
<sequence>MRPAPLGTALRLAGGGRGAVVTLGVLLFAAALLVSGAPKAVEGAYDAAMADTLRRASALHTDLTVTMSAYGGGRAPSTVQDFAYEDASLRERLPASLRGLVTAGHHRLELPTRPIEAGTDVRRSYLGLVWASALRDRVRWVAGRPPGAGEQAVQVGLPRSAAEELHVEVGSTLRIGAPSALTVEVTGLYEPLSPADRFWDHHRRARAIEYVYPPGPDAQLERHVMGLVPDAGLPGLAGRAVELTYSWVLPLDPGRPDARAAPGIPAGVAEFGGQIGYHSELPGTISMLRTDLPRIIETYLADLRSASAVVYLVLGALLLVAAGVLALAVLLLCRRLERPLSLMRARGCSLAGIALSGAAVIALGALPATVAAQVVLWFVPGPAVPLHNAAPAALALATAAGGAVLLAVRHRVPLPEHRSDLAGRRSGPVRVAIEVALVGLGVTALLLLRARGLSGDPLVLLAPLLITLAGAVPALRVYPLPLLLLVRLAARRRDAVPYLGLVMAARARLLSAAPVLVLVPALAVSVFGAGVSASLADGQERRAWSEVGADAQAEAAGGFPAGAVERVRRVPGVTGVVPIQVKRTRLADYQEHTVLALDLAAFRELVGDTPVRAPAPPPALPPAAPGAIAALVPPELVGQELEMYWGGKITLSASAPLEGFPGRGGRVVVIPADPRFGDPALLYVRGAGVDRDRLAAALGPGVTLTLRSQVLSTMRAAPLTGLVQTTFLLATLLFAGYAALAVVLALVITSKERGGALTLLRTLGLTAGQARRLTLVQVAPVVLLGALAGVAAGLALPLLLDPLLILRINE</sequence>
<dbReference type="EMBL" id="JACDUR010000001">
    <property type="protein sequence ID" value="MBA2889049.1"/>
    <property type="molecule type" value="Genomic_DNA"/>
</dbReference>
<feature type="transmembrane region" description="Helical" evidence="1">
    <location>
        <begin position="429"/>
        <end position="448"/>
    </location>
</feature>
<feature type="transmembrane region" description="Helical" evidence="1">
    <location>
        <begin position="390"/>
        <end position="408"/>
    </location>
</feature>
<keyword evidence="1" id="KW-1133">Transmembrane helix</keyword>
<feature type="transmembrane region" description="Helical" evidence="1">
    <location>
        <begin position="778"/>
        <end position="800"/>
    </location>
</feature>
<organism evidence="2 3">
    <name type="scientific">Nonomuraea soli</name>
    <dbReference type="NCBI Taxonomy" id="1032476"/>
    <lineage>
        <taxon>Bacteria</taxon>
        <taxon>Bacillati</taxon>
        <taxon>Actinomycetota</taxon>
        <taxon>Actinomycetes</taxon>
        <taxon>Streptosporangiales</taxon>
        <taxon>Streptosporangiaceae</taxon>
        <taxon>Nonomuraea</taxon>
    </lineage>
</organism>
<feature type="transmembrane region" description="Helical" evidence="1">
    <location>
        <begin position="507"/>
        <end position="531"/>
    </location>
</feature>
<gene>
    <name evidence="2" type="ORF">HNR30_000384</name>
</gene>